<dbReference type="RefSeq" id="WP_089970520.1">
    <property type="nucleotide sequence ID" value="NZ_FNJM01000008.1"/>
</dbReference>
<name>A0A1H0TS31_9CLOT</name>
<evidence type="ECO:0000313" key="2">
    <source>
        <dbReference type="Proteomes" id="UP000198597"/>
    </source>
</evidence>
<sequence>MDIGRISMNMSQNNLKNAVSLSVMKLQLNTNSEMEVGMKQMMKIMAVDNSKGNIIDIKS</sequence>
<dbReference type="Proteomes" id="UP000198597">
    <property type="component" value="Unassembled WGS sequence"/>
</dbReference>
<dbReference type="EMBL" id="FNJM01000008">
    <property type="protein sequence ID" value="SDP56784.1"/>
    <property type="molecule type" value="Genomic_DNA"/>
</dbReference>
<dbReference type="STRING" id="94869.SAMN04488529_10820"/>
<proteinExistence type="predicted"/>
<dbReference type="OrthoDB" id="1924973at2"/>
<reference evidence="1 2" key="1">
    <citation type="submission" date="2016-10" db="EMBL/GenBank/DDBJ databases">
        <authorList>
            <person name="de Groot N.N."/>
        </authorList>
    </citation>
    <scope>NUCLEOTIDE SEQUENCE [LARGE SCALE GENOMIC DNA]</scope>
    <source>
        <strain evidence="1 2">DSM 12272</strain>
    </source>
</reference>
<dbReference type="AlphaFoldDB" id="A0A1H0TS31"/>
<keyword evidence="2" id="KW-1185">Reference proteome</keyword>
<dbReference type="InterPro" id="IPR025906">
    <property type="entry name" value="YjfB_motility"/>
</dbReference>
<gene>
    <name evidence="1" type="ORF">SAMN04488529_10820</name>
</gene>
<protein>
    <submittedName>
        <fullName evidence="1">Putative motility protein</fullName>
    </submittedName>
</protein>
<evidence type="ECO:0000313" key="1">
    <source>
        <dbReference type="EMBL" id="SDP56784.1"/>
    </source>
</evidence>
<accession>A0A1H0TS31</accession>
<dbReference type="Pfam" id="PF14070">
    <property type="entry name" value="YjfB_motility"/>
    <property type="match status" value="1"/>
</dbReference>
<organism evidence="1 2">
    <name type="scientific">Clostridium gasigenes</name>
    <dbReference type="NCBI Taxonomy" id="94869"/>
    <lineage>
        <taxon>Bacteria</taxon>
        <taxon>Bacillati</taxon>
        <taxon>Bacillota</taxon>
        <taxon>Clostridia</taxon>
        <taxon>Eubacteriales</taxon>
        <taxon>Clostridiaceae</taxon>
        <taxon>Clostridium</taxon>
    </lineage>
</organism>